<sequence>MTNATKKYLDSYKVVCPSLTKEELNFIAERTSTSELKSKTFYLKKDQVQREMSFVYQGLLRSFYIDDKGSEITIQFIREGEYVADYMAFITQKPTKFYIQCIEPCILVNISFLTIQDAYSNFKNFENYGRKIAEAIVVNKQNRIESFLFENAESRYLNFIKQNPSLVNRVSVTHLCSFLGIERQSLTRIRKKLQTK</sequence>
<organism evidence="2 3">
    <name type="scientific">Flavobacterium kayseriense</name>
    <dbReference type="NCBI Taxonomy" id="2764714"/>
    <lineage>
        <taxon>Bacteria</taxon>
        <taxon>Pseudomonadati</taxon>
        <taxon>Bacteroidota</taxon>
        <taxon>Flavobacteriia</taxon>
        <taxon>Flavobacteriales</taxon>
        <taxon>Flavobacteriaceae</taxon>
        <taxon>Flavobacterium</taxon>
    </lineage>
</organism>
<dbReference type="InterPro" id="IPR000595">
    <property type="entry name" value="cNMP-bd_dom"/>
</dbReference>
<gene>
    <name evidence="2" type="ORF">H8R23_13530</name>
</gene>
<proteinExistence type="predicted"/>
<evidence type="ECO:0000313" key="2">
    <source>
        <dbReference type="EMBL" id="MBC5842433.1"/>
    </source>
</evidence>
<dbReference type="InterPro" id="IPR018490">
    <property type="entry name" value="cNMP-bd_dom_sf"/>
</dbReference>
<comment type="caution">
    <text evidence="2">The sequence shown here is derived from an EMBL/GenBank/DDBJ whole genome shotgun (WGS) entry which is preliminary data.</text>
</comment>
<dbReference type="Gene3D" id="2.60.120.10">
    <property type="entry name" value="Jelly Rolls"/>
    <property type="match status" value="1"/>
</dbReference>
<reference evidence="2 3" key="1">
    <citation type="submission" date="2020-08" db="EMBL/GenBank/DDBJ databases">
        <title>Description of novel Flavobacterium F-380 isolate.</title>
        <authorList>
            <person name="Saticioglu I.B."/>
            <person name="Duman M."/>
            <person name="Altun S."/>
        </authorList>
    </citation>
    <scope>NUCLEOTIDE SEQUENCE [LARGE SCALE GENOMIC DNA]</scope>
    <source>
        <strain evidence="2 3">F-380</strain>
    </source>
</reference>
<dbReference type="InterPro" id="IPR014710">
    <property type="entry name" value="RmlC-like_jellyroll"/>
</dbReference>
<dbReference type="Pfam" id="PF00027">
    <property type="entry name" value="cNMP_binding"/>
    <property type="match status" value="1"/>
</dbReference>
<dbReference type="Proteomes" id="UP000629963">
    <property type="component" value="Unassembled WGS sequence"/>
</dbReference>
<dbReference type="EMBL" id="JACRUJ010000005">
    <property type="protein sequence ID" value="MBC5842433.1"/>
    <property type="molecule type" value="Genomic_DNA"/>
</dbReference>
<dbReference type="SUPFAM" id="SSF51206">
    <property type="entry name" value="cAMP-binding domain-like"/>
    <property type="match status" value="1"/>
</dbReference>
<keyword evidence="3" id="KW-1185">Reference proteome</keyword>
<dbReference type="RefSeq" id="WP_187010931.1">
    <property type="nucleotide sequence ID" value="NZ_JACRUI010000005.1"/>
</dbReference>
<evidence type="ECO:0000259" key="1">
    <source>
        <dbReference type="Pfam" id="PF00027"/>
    </source>
</evidence>
<name>A0ABR7JA70_9FLAO</name>
<evidence type="ECO:0000313" key="3">
    <source>
        <dbReference type="Proteomes" id="UP000629963"/>
    </source>
</evidence>
<feature type="domain" description="Cyclic nucleotide-binding" evidence="1">
    <location>
        <begin position="40"/>
        <end position="111"/>
    </location>
</feature>
<accession>A0ABR7JA70</accession>
<protein>
    <submittedName>
        <fullName evidence="2">Crp/Fnr family transcriptional regulator</fullName>
    </submittedName>
</protein>